<feature type="region of interest" description="Disordered" evidence="1">
    <location>
        <begin position="483"/>
        <end position="531"/>
    </location>
</feature>
<feature type="compositionally biased region" description="Basic and acidic residues" evidence="1">
    <location>
        <begin position="243"/>
        <end position="260"/>
    </location>
</feature>
<gene>
    <name evidence="3" type="ORF">KDA82_25110</name>
</gene>
<feature type="compositionally biased region" description="Basic and acidic residues" evidence="1">
    <location>
        <begin position="501"/>
        <end position="515"/>
    </location>
</feature>
<dbReference type="Proteomes" id="UP000675554">
    <property type="component" value="Unassembled WGS sequence"/>
</dbReference>
<feature type="compositionally biased region" description="Low complexity" evidence="1">
    <location>
        <begin position="300"/>
        <end position="320"/>
    </location>
</feature>
<dbReference type="AlphaFoldDB" id="A0A8T4IX57"/>
<evidence type="ECO:0000256" key="1">
    <source>
        <dbReference type="SAM" id="MobiDB-lite"/>
    </source>
</evidence>
<evidence type="ECO:0000256" key="2">
    <source>
        <dbReference type="SAM" id="SignalP"/>
    </source>
</evidence>
<evidence type="ECO:0000313" key="3">
    <source>
        <dbReference type="EMBL" id="MBR7676228.1"/>
    </source>
</evidence>
<feature type="compositionally biased region" description="Low complexity" evidence="1">
    <location>
        <begin position="332"/>
        <end position="344"/>
    </location>
</feature>
<name>A0A8T4IX57_9ACTN</name>
<proteinExistence type="predicted"/>
<evidence type="ECO:0000313" key="4">
    <source>
        <dbReference type="Proteomes" id="UP000675554"/>
    </source>
</evidence>
<feature type="compositionally biased region" description="Basic and acidic residues" evidence="1">
    <location>
        <begin position="380"/>
        <end position="397"/>
    </location>
</feature>
<feature type="signal peptide" evidence="2">
    <location>
        <begin position="1"/>
        <end position="28"/>
    </location>
</feature>
<keyword evidence="2" id="KW-0732">Signal</keyword>
<dbReference type="EMBL" id="JAGSMN010000621">
    <property type="protein sequence ID" value="MBR7676228.1"/>
    <property type="molecule type" value="Genomic_DNA"/>
</dbReference>
<reference evidence="3" key="1">
    <citation type="submission" date="2021-04" db="EMBL/GenBank/DDBJ databases">
        <title>Sequencing of actinobacteria type strains.</title>
        <authorList>
            <person name="Nguyen G.-S."/>
            <person name="Wentzel A."/>
        </authorList>
    </citation>
    <scope>NUCLEOTIDE SEQUENCE</scope>
    <source>
        <strain evidence="3">DSM 42095</strain>
    </source>
</reference>
<feature type="compositionally biased region" description="Basic and acidic residues" evidence="1">
    <location>
        <begin position="345"/>
        <end position="372"/>
    </location>
</feature>
<accession>A0A8T4IX57</accession>
<feature type="compositionally biased region" description="Basic and acidic residues" evidence="1">
    <location>
        <begin position="321"/>
        <end position="331"/>
    </location>
</feature>
<feature type="region of interest" description="Disordered" evidence="1">
    <location>
        <begin position="177"/>
        <end position="208"/>
    </location>
</feature>
<organism evidence="3 4">
    <name type="scientific">Streptomyces daliensis</name>
    <dbReference type="NCBI Taxonomy" id="299421"/>
    <lineage>
        <taxon>Bacteria</taxon>
        <taxon>Bacillati</taxon>
        <taxon>Actinomycetota</taxon>
        <taxon>Actinomycetes</taxon>
        <taxon>Kitasatosporales</taxon>
        <taxon>Streptomycetaceae</taxon>
        <taxon>Streptomyces</taxon>
    </lineage>
</organism>
<comment type="caution">
    <text evidence="3">The sequence shown here is derived from an EMBL/GenBank/DDBJ whole genome shotgun (WGS) entry which is preliminary data.</text>
</comment>
<feature type="chain" id="PRO_5035935255" evidence="2">
    <location>
        <begin position="29"/>
        <end position="531"/>
    </location>
</feature>
<feature type="region of interest" description="Disordered" evidence="1">
    <location>
        <begin position="243"/>
        <end position="444"/>
    </location>
</feature>
<keyword evidence="4" id="KW-1185">Reference proteome</keyword>
<protein>
    <submittedName>
        <fullName evidence="3">Uncharacterized protein</fullName>
    </submittedName>
</protein>
<feature type="compositionally biased region" description="Low complexity" evidence="1">
    <location>
        <begin position="398"/>
        <end position="411"/>
    </location>
</feature>
<sequence>MRLSKTAAAGIAAALTGSLALGAGAAAAFDHGPRHEGAPPAPGSSSALIPQVEALKNIGGLLTPVSNLVDGVLQAKNGKLPQNEAKEHSAEVGKAISTLKKAAEAKQATGSHRAQAPSDMTLKAAEDLRTRVDALLKASAAGDRQRTSDAVKATLTGAVNVMAGGLSDGRLPAADLKGLPKLSGTQQGPGAATAPRSLEAPTPSGLRGAGELARQSELVGDTGNVIAPVGRVLNTVLKDPKAKHNEADLQRMGKAVKDGLAELQRTRSQQPDPQQPRDESPQKETPPQPGQQDQQEKPQQDQPQPGQQEKPQEKPQQQKPQEQKPQEKPRPEQQQPEQQQNAQEPRQEAPKPEQKPEQRPEQRPEQKPEQQPEQKQQAQPEREKEAPEHQPKQDQPKPQDTQQQQGPEQEQALPVRKSGTRAADRPSEGSRLTLKASTQLRSKVDGFLRAASSGDERKVTNEARTMLTSTVNVLASVALGGALPEPDLKGLPKAAPMQEAKGAKRAEAAEGDKAPKSPKAPILHMGHTPAF</sequence>